<name>A0ABV6S1V1_9SPHN</name>
<dbReference type="Proteomes" id="UP001589858">
    <property type="component" value="Unassembled WGS sequence"/>
</dbReference>
<proteinExistence type="predicted"/>
<dbReference type="RefSeq" id="WP_267220604.1">
    <property type="nucleotide sequence ID" value="NZ_JAPCWC010000007.1"/>
</dbReference>
<dbReference type="EMBL" id="JBHLTM010000008">
    <property type="protein sequence ID" value="MFC0683216.1"/>
    <property type="molecule type" value="Genomic_DNA"/>
</dbReference>
<evidence type="ECO:0000313" key="2">
    <source>
        <dbReference type="Proteomes" id="UP001589858"/>
    </source>
</evidence>
<comment type="caution">
    <text evidence="1">The sequence shown here is derived from an EMBL/GenBank/DDBJ whole genome shotgun (WGS) entry which is preliminary data.</text>
</comment>
<gene>
    <name evidence="1" type="ORF">ACFFF8_01275</name>
</gene>
<reference evidence="1 2" key="1">
    <citation type="submission" date="2024-09" db="EMBL/GenBank/DDBJ databases">
        <authorList>
            <person name="Sun Q."/>
            <person name="Mori K."/>
        </authorList>
    </citation>
    <scope>NUCLEOTIDE SEQUENCE [LARGE SCALE GENOMIC DNA]</scope>
    <source>
        <strain evidence="1 2">CICC 11035S</strain>
    </source>
</reference>
<keyword evidence="2" id="KW-1185">Reference proteome</keyword>
<organism evidence="1 2">
    <name type="scientific">Novosphingobium clariflavum</name>
    <dbReference type="NCBI Taxonomy" id="2029884"/>
    <lineage>
        <taxon>Bacteria</taxon>
        <taxon>Pseudomonadati</taxon>
        <taxon>Pseudomonadota</taxon>
        <taxon>Alphaproteobacteria</taxon>
        <taxon>Sphingomonadales</taxon>
        <taxon>Sphingomonadaceae</taxon>
        <taxon>Novosphingobium</taxon>
    </lineage>
</organism>
<accession>A0ABV6S1V1</accession>
<protein>
    <submittedName>
        <fullName evidence="1">Uncharacterized protein</fullName>
    </submittedName>
</protein>
<sequence>MVDRSKTAQALAKAIAYKQCGKQAEAEAWARTLVELLECANILRREA</sequence>
<evidence type="ECO:0000313" key="1">
    <source>
        <dbReference type="EMBL" id="MFC0683216.1"/>
    </source>
</evidence>